<dbReference type="Gene3D" id="3.40.50.300">
    <property type="entry name" value="P-loop containing nucleotide triphosphate hydrolases"/>
    <property type="match status" value="1"/>
</dbReference>
<dbReference type="SMART" id="SM00962">
    <property type="entry name" value="SRP54"/>
    <property type="match status" value="1"/>
</dbReference>
<comment type="subcellular location">
    <subcellularLocation>
        <location evidence="1">Cell membrane</location>
        <topology evidence="1">Peripheral membrane protein</topology>
        <orientation evidence="1">Cytoplasmic side</orientation>
    </subcellularLocation>
</comment>
<feature type="domain" description="AAA+ ATPase" evidence="15">
    <location>
        <begin position="166"/>
        <end position="313"/>
    </location>
</feature>
<evidence type="ECO:0000256" key="5">
    <source>
        <dbReference type="ARBA" id="ARBA00022475"/>
    </source>
</evidence>
<organism evidence="17 18">
    <name type="scientific">Oxobacter pfennigii</name>
    <dbReference type="NCBI Taxonomy" id="36849"/>
    <lineage>
        <taxon>Bacteria</taxon>
        <taxon>Bacillati</taxon>
        <taxon>Bacillota</taxon>
        <taxon>Clostridia</taxon>
        <taxon>Eubacteriales</taxon>
        <taxon>Clostridiaceae</taxon>
        <taxon>Oxobacter</taxon>
    </lineage>
</organism>
<evidence type="ECO:0000256" key="11">
    <source>
        <dbReference type="ARBA" id="ARBA00023225"/>
    </source>
</evidence>
<evidence type="ECO:0000259" key="15">
    <source>
        <dbReference type="SMART" id="SM00382"/>
    </source>
</evidence>
<dbReference type="Pfam" id="PF00448">
    <property type="entry name" value="SRP54"/>
    <property type="match status" value="1"/>
</dbReference>
<evidence type="ECO:0000256" key="9">
    <source>
        <dbReference type="ARBA" id="ARBA00023134"/>
    </source>
</evidence>
<dbReference type="InterPro" id="IPR027417">
    <property type="entry name" value="P-loop_NTPase"/>
</dbReference>
<evidence type="ECO:0000256" key="2">
    <source>
        <dbReference type="ARBA" id="ARBA00008531"/>
    </source>
</evidence>
<keyword evidence="17" id="KW-0282">Flagellum</keyword>
<dbReference type="InterPro" id="IPR020006">
    <property type="entry name" value="FlhF"/>
</dbReference>
<feature type="coiled-coil region" evidence="14">
    <location>
        <begin position="77"/>
        <end position="104"/>
    </location>
</feature>
<keyword evidence="10" id="KW-0472">Membrane</keyword>
<comment type="function">
    <text evidence="12">Necessary for flagellar biosynthesis. May be involved in translocation of the flagellum.</text>
</comment>
<evidence type="ECO:0000313" key="17">
    <source>
        <dbReference type="EMBL" id="KPU44705.1"/>
    </source>
</evidence>
<evidence type="ECO:0000256" key="6">
    <source>
        <dbReference type="ARBA" id="ARBA00022741"/>
    </source>
</evidence>
<dbReference type="GO" id="GO:0003924">
    <property type="term" value="F:GTPase activity"/>
    <property type="evidence" value="ECO:0007669"/>
    <property type="project" value="UniProtKB-UniRule"/>
</dbReference>
<dbReference type="NCBIfam" id="TIGR03499">
    <property type="entry name" value="FlhF"/>
    <property type="match status" value="1"/>
</dbReference>
<reference evidence="17 18" key="1">
    <citation type="submission" date="2015-09" db="EMBL/GenBank/DDBJ databases">
        <title>Genome sequence of Oxobacter pfennigii DSM 3222.</title>
        <authorList>
            <person name="Poehlein A."/>
            <person name="Bengelsdorf F.R."/>
            <person name="Schiel-Bengelsdorf B."/>
            <person name="Duerre P."/>
            <person name="Daniel R."/>
        </authorList>
    </citation>
    <scope>NUCLEOTIDE SEQUENCE [LARGE SCALE GENOMIC DNA]</scope>
    <source>
        <strain evidence="17 18">DSM 3222</strain>
    </source>
</reference>
<keyword evidence="17" id="KW-0969">Cilium</keyword>
<dbReference type="PATRIC" id="fig|36849.3.peg.1885"/>
<name>A0A0P9AGY6_9CLOT</name>
<keyword evidence="8" id="KW-0653">Protein transport</keyword>
<evidence type="ECO:0000259" key="16">
    <source>
        <dbReference type="SMART" id="SM00962"/>
    </source>
</evidence>
<evidence type="ECO:0000256" key="4">
    <source>
        <dbReference type="ARBA" id="ARBA00022448"/>
    </source>
</evidence>
<evidence type="ECO:0000313" key="18">
    <source>
        <dbReference type="Proteomes" id="UP000050326"/>
    </source>
</evidence>
<dbReference type="GO" id="GO:0005047">
    <property type="term" value="F:signal recognition particle binding"/>
    <property type="evidence" value="ECO:0007669"/>
    <property type="project" value="TreeGrafter"/>
</dbReference>
<dbReference type="PANTHER" id="PTHR43134">
    <property type="entry name" value="SIGNAL RECOGNITION PARTICLE RECEPTOR SUBUNIT ALPHA"/>
    <property type="match status" value="1"/>
</dbReference>
<dbReference type="GO" id="GO:0005525">
    <property type="term" value="F:GTP binding"/>
    <property type="evidence" value="ECO:0007669"/>
    <property type="project" value="UniProtKB-UniRule"/>
</dbReference>
<gene>
    <name evidence="17" type="primary">flhF</name>
    <name evidence="17" type="ORF">OXPF_17910</name>
</gene>
<evidence type="ECO:0000256" key="10">
    <source>
        <dbReference type="ARBA" id="ARBA00023136"/>
    </source>
</evidence>
<keyword evidence="11" id="KW-1006">Bacterial flagellum protein export</keyword>
<comment type="caution">
    <text evidence="17">The sequence shown here is derived from an EMBL/GenBank/DDBJ whole genome shotgun (WGS) entry which is preliminary data.</text>
</comment>
<dbReference type="PANTHER" id="PTHR43134:SF3">
    <property type="entry name" value="FLAGELLAR BIOSYNTHESIS PROTEIN FLHF"/>
    <property type="match status" value="1"/>
</dbReference>
<dbReference type="GO" id="GO:0015031">
    <property type="term" value="P:protein transport"/>
    <property type="evidence" value="ECO:0007669"/>
    <property type="project" value="UniProtKB-KW"/>
</dbReference>
<accession>A0A0P9AGY6</accession>
<evidence type="ECO:0000256" key="14">
    <source>
        <dbReference type="SAM" id="Coils"/>
    </source>
</evidence>
<dbReference type="SUPFAM" id="SSF52540">
    <property type="entry name" value="P-loop containing nucleoside triphosphate hydrolases"/>
    <property type="match status" value="1"/>
</dbReference>
<keyword evidence="18" id="KW-1185">Reference proteome</keyword>
<sequence length="362" mass="40538">MIIKKYVADTMNEALNLIRYELGPEAVIVSKRSIRQKGVMGLFLPKKLEVTAAIDESSKEDEIPEEETRPFAEELSKAEIEQEISEVKVMLQQLVENKEESKSNKKNRKNHGIKRILSERDVSEEVIEDLVNKAKEKDKYKGSSRLPDKAVIEEIEDRINVEKLGEGRLMAFVGPTGVGKTTTIAKLAALKALSSGKKVGLITIDTYRIGAVEQLRIYADILGLPFEVINHTRDVEKSIKNLSGCDYIYIDTTGRSVKNLMQLSELRMYLDKLKPDSITLVVSMTTKYNDLLKILDGFSAMNYDNIILTKFDETTTYGSILNVISNTKAPVSYIAIGQNVPDDIEEATKEKLLDLILGEGAM</sequence>
<dbReference type="FunFam" id="3.40.50.300:FF:000695">
    <property type="entry name" value="Flagellar biosynthesis regulator FlhF"/>
    <property type="match status" value="1"/>
</dbReference>
<dbReference type="GO" id="GO:0005886">
    <property type="term" value="C:plasma membrane"/>
    <property type="evidence" value="ECO:0007669"/>
    <property type="project" value="UniProtKB-SubCell"/>
</dbReference>
<keyword evidence="9" id="KW-0342">GTP-binding</keyword>
<evidence type="ECO:0000256" key="12">
    <source>
        <dbReference type="ARBA" id="ARBA00025337"/>
    </source>
</evidence>
<comment type="similarity">
    <text evidence="2">Belongs to the GTP-binding SRP family.</text>
</comment>
<keyword evidence="17" id="KW-0966">Cell projection</keyword>
<feature type="domain" description="SRP54-type proteins GTP-binding" evidence="16">
    <location>
        <begin position="167"/>
        <end position="358"/>
    </location>
</feature>
<dbReference type="InterPro" id="IPR000897">
    <property type="entry name" value="SRP54_GTPase_dom"/>
</dbReference>
<dbReference type="InterPro" id="IPR047040">
    <property type="entry name" value="FlhF__GTPase_dom"/>
</dbReference>
<keyword evidence="4" id="KW-0813">Transport</keyword>
<dbReference type="InterPro" id="IPR003593">
    <property type="entry name" value="AAA+_ATPase"/>
</dbReference>
<keyword evidence="14" id="KW-0175">Coiled coil</keyword>
<keyword evidence="6" id="KW-0547">Nucleotide-binding</keyword>
<evidence type="ECO:0000256" key="8">
    <source>
        <dbReference type="ARBA" id="ARBA00022927"/>
    </source>
</evidence>
<dbReference type="RefSeq" id="WP_054874843.1">
    <property type="nucleotide sequence ID" value="NZ_LKET01000029.1"/>
</dbReference>
<dbReference type="STRING" id="36849.OXPF_17910"/>
<evidence type="ECO:0000256" key="13">
    <source>
        <dbReference type="NCBIfam" id="TIGR03499"/>
    </source>
</evidence>
<evidence type="ECO:0000256" key="7">
    <source>
        <dbReference type="ARBA" id="ARBA00022795"/>
    </source>
</evidence>
<dbReference type="GO" id="GO:0006614">
    <property type="term" value="P:SRP-dependent cotranslational protein targeting to membrane"/>
    <property type="evidence" value="ECO:0007669"/>
    <property type="project" value="UniProtKB-UniRule"/>
</dbReference>
<dbReference type="CDD" id="cd17873">
    <property type="entry name" value="FlhF"/>
    <property type="match status" value="1"/>
</dbReference>
<evidence type="ECO:0000256" key="1">
    <source>
        <dbReference type="ARBA" id="ARBA00004413"/>
    </source>
</evidence>
<dbReference type="AlphaFoldDB" id="A0A0P9AGY6"/>
<protein>
    <recommendedName>
        <fullName evidence="3 13">Flagellar biosynthesis protein FlhF</fullName>
    </recommendedName>
</protein>
<dbReference type="Proteomes" id="UP000050326">
    <property type="component" value="Unassembled WGS sequence"/>
</dbReference>
<keyword evidence="7" id="KW-1005">Bacterial flagellum biogenesis</keyword>
<evidence type="ECO:0000256" key="3">
    <source>
        <dbReference type="ARBA" id="ARBA00014919"/>
    </source>
</evidence>
<keyword evidence="5" id="KW-1003">Cell membrane</keyword>
<proteinExistence type="inferred from homology"/>
<dbReference type="OrthoDB" id="9778554at2"/>
<dbReference type="GO" id="GO:0044781">
    <property type="term" value="P:bacterial-type flagellum organization"/>
    <property type="evidence" value="ECO:0007669"/>
    <property type="project" value="UniProtKB-UniRule"/>
</dbReference>
<dbReference type="SMART" id="SM00382">
    <property type="entry name" value="AAA"/>
    <property type="match status" value="1"/>
</dbReference>
<dbReference type="EMBL" id="LKET01000029">
    <property type="protein sequence ID" value="KPU44705.1"/>
    <property type="molecule type" value="Genomic_DNA"/>
</dbReference>
<dbReference type="Gene3D" id="1.20.120.1380">
    <property type="entry name" value="Flagellar FlhF biosynthesis protein, N domain"/>
    <property type="match status" value="1"/>
</dbReference>